<name>A0A1E4RLN2_9ASCO</name>
<protein>
    <submittedName>
        <fullName evidence="2">Uncharacterized protein</fullName>
    </submittedName>
</protein>
<feature type="compositionally biased region" description="Polar residues" evidence="1">
    <location>
        <begin position="1"/>
        <end position="17"/>
    </location>
</feature>
<evidence type="ECO:0000313" key="3">
    <source>
        <dbReference type="Proteomes" id="UP000095085"/>
    </source>
</evidence>
<evidence type="ECO:0000313" key="2">
    <source>
        <dbReference type="EMBL" id="ODV68184.1"/>
    </source>
</evidence>
<dbReference type="Proteomes" id="UP000095085">
    <property type="component" value="Unassembled WGS sequence"/>
</dbReference>
<feature type="region of interest" description="Disordered" evidence="1">
    <location>
        <begin position="1"/>
        <end position="59"/>
    </location>
</feature>
<dbReference type="GeneID" id="30993164"/>
<keyword evidence="3" id="KW-1185">Reference proteome</keyword>
<dbReference type="RefSeq" id="XP_020077251.1">
    <property type="nucleotide sequence ID" value="XM_020218614.1"/>
</dbReference>
<gene>
    <name evidence="2" type="ORF">HYPBUDRAFT_108131</name>
</gene>
<reference evidence="3" key="1">
    <citation type="submission" date="2016-05" db="EMBL/GenBank/DDBJ databases">
        <title>Comparative genomics of biotechnologically important yeasts.</title>
        <authorList>
            <consortium name="DOE Joint Genome Institute"/>
            <person name="Riley R."/>
            <person name="Haridas S."/>
            <person name="Wolfe K.H."/>
            <person name="Lopes M.R."/>
            <person name="Hittinger C.T."/>
            <person name="Goker M."/>
            <person name="Salamov A."/>
            <person name="Wisecaver J."/>
            <person name="Long T.M."/>
            <person name="Aerts A.L."/>
            <person name="Barry K."/>
            <person name="Choi C."/>
            <person name="Clum A."/>
            <person name="Coughlan A.Y."/>
            <person name="Deshpande S."/>
            <person name="Douglass A.P."/>
            <person name="Hanson S.J."/>
            <person name="Klenk H.-P."/>
            <person name="Labutti K."/>
            <person name="Lapidus A."/>
            <person name="Lindquist E."/>
            <person name="Lipzen A."/>
            <person name="Meier-Kolthoff J.P."/>
            <person name="Ohm R.A."/>
            <person name="Otillar R.P."/>
            <person name="Pangilinan J."/>
            <person name="Peng Y."/>
            <person name="Rokas A."/>
            <person name="Rosa C.A."/>
            <person name="Scheuner C."/>
            <person name="Sibirny A.A."/>
            <person name="Slot J.C."/>
            <person name="Stielow J.B."/>
            <person name="Sun H."/>
            <person name="Kurtzman C.P."/>
            <person name="Blackwell M."/>
            <person name="Grigoriev I.V."/>
            <person name="Jeffries T.W."/>
        </authorList>
    </citation>
    <scope>NUCLEOTIDE SEQUENCE [LARGE SCALE GENOMIC DNA]</scope>
    <source>
        <strain evidence="3">NRRL Y-1933</strain>
    </source>
</reference>
<proteinExistence type="predicted"/>
<dbReference type="OrthoDB" id="4026374at2759"/>
<dbReference type="AlphaFoldDB" id="A0A1E4RLN2"/>
<evidence type="ECO:0000256" key="1">
    <source>
        <dbReference type="SAM" id="MobiDB-lite"/>
    </source>
</evidence>
<sequence>MTGLGIQNENDIPSLTKSNKEKLDVSPKLQTSAKRGPSTPLSPARHQNIIRRKLSPKDTKVSSSEKLLDFEYTKSELIDSKYQNWLLGQFLNNQKDIIKFLELERNFSN</sequence>
<dbReference type="EMBL" id="KV454540">
    <property type="protein sequence ID" value="ODV68184.1"/>
    <property type="molecule type" value="Genomic_DNA"/>
</dbReference>
<organism evidence="2 3">
    <name type="scientific">Hyphopichia burtonii NRRL Y-1933</name>
    <dbReference type="NCBI Taxonomy" id="984485"/>
    <lineage>
        <taxon>Eukaryota</taxon>
        <taxon>Fungi</taxon>
        <taxon>Dikarya</taxon>
        <taxon>Ascomycota</taxon>
        <taxon>Saccharomycotina</taxon>
        <taxon>Pichiomycetes</taxon>
        <taxon>Debaryomycetaceae</taxon>
        <taxon>Hyphopichia</taxon>
    </lineage>
</organism>
<accession>A0A1E4RLN2</accession>